<organism evidence="1 2">
    <name type="scientific">Alteromonas aquimaris</name>
    <dbReference type="NCBI Taxonomy" id="2998417"/>
    <lineage>
        <taxon>Bacteria</taxon>
        <taxon>Pseudomonadati</taxon>
        <taxon>Pseudomonadota</taxon>
        <taxon>Gammaproteobacteria</taxon>
        <taxon>Alteromonadales</taxon>
        <taxon>Alteromonadaceae</taxon>
        <taxon>Alteromonas/Salinimonas group</taxon>
        <taxon>Alteromonas</taxon>
    </lineage>
</organism>
<comment type="caution">
    <text evidence="1">The sequence shown here is derived from an EMBL/GenBank/DDBJ whole genome shotgun (WGS) entry which is preliminary data.</text>
</comment>
<dbReference type="EMBL" id="JAPFRD010000009">
    <property type="protein sequence ID" value="MCW8108350.1"/>
    <property type="molecule type" value="Genomic_DNA"/>
</dbReference>
<dbReference type="PROSITE" id="PS51257">
    <property type="entry name" value="PROKAR_LIPOPROTEIN"/>
    <property type="match status" value="1"/>
</dbReference>
<dbReference type="RefSeq" id="WP_265617064.1">
    <property type="nucleotide sequence ID" value="NZ_JAPFRD010000009.1"/>
</dbReference>
<evidence type="ECO:0000313" key="2">
    <source>
        <dbReference type="Proteomes" id="UP001142810"/>
    </source>
</evidence>
<protein>
    <recommendedName>
        <fullName evidence="3">Lipoprotein</fullName>
    </recommendedName>
</protein>
<accession>A0ABT3P6H3</accession>
<name>A0ABT3P6H3_9ALTE</name>
<proteinExistence type="predicted"/>
<gene>
    <name evidence="1" type="ORF">OPS25_07570</name>
</gene>
<evidence type="ECO:0008006" key="3">
    <source>
        <dbReference type="Google" id="ProtNLM"/>
    </source>
</evidence>
<evidence type="ECO:0000313" key="1">
    <source>
        <dbReference type="EMBL" id="MCW8108350.1"/>
    </source>
</evidence>
<dbReference type="Proteomes" id="UP001142810">
    <property type="component" value="Unassembled WGS sequence"/>
</dbReference>
<sequence length="181" mass="20186">MIRILLYLIALSSVGCANIPLTTMLKFKDWNASYLTALNPSELQAKVELESPFTLQVEDTVLTVDIDTTRGTQTHRFPLVLTQELKKTQKGGWFSAATSFTEYTFKLPEEAYANLSDVQKMMSTQQKGSVAFGVATKFKAMSAEAEFITLSVQLKLDKTTEYFTLIDSAEIKVDRGDAAYN</sequence>
<reference evidence="1" key="1">
    <citation type="submission" date="2022-11" db="EMBL/GenBank/DDBJ databases">
        <title>Alteromonas sp. nov., isolated from sea water of the Qingdao.</title>
        <authorList>
            <person name="Wang Q."/>
        </authorList>
    </citation>
    <scope>NUCLEOTIDE SEQUENCE</scope>
    <source>
        <strain evidence="1">ASW11-7</strain>
    </source>
</reference>
<keyword evidence="2" id="KW-1185">Reference proteome</keyword>